<dbReference type="GO" id="GO:0016705">
    <property type="term" value="F:oxidoreductase activity, acting on paired donors, with incorporation or reduction of molecular oxygen"/>
    <property type="evidence" value="ECO:0007669"/>
    <property type="project" value="InterPro"/>
</dbReference>
<comment type="caution">
    <text evidence="6">The sequence shown here is derived from an EMBL/GenBank/DDBJ whole genome shotgun (WGS) entry which is preliminary data.</text>
</comment>
<dbReference type="PANTHER" id="PTHR24305:SF226">
    <property type="entry name" value="CYTOCHROME P450 MONOOXYGENASE"/>
    <property type="match status" value="1"/>
</dbReference>
<keyword evidence="7" id="KW-1185">Reference proteome</keyword>
<keyword evidence="3 4" id="KW-0408">Iron</keyword>
<dbReference type="InterPro" id="IPR001128">
    <property type="entry name" value="Cyt_P450"/>
</dbReference>
<organism evidence="6 7">
    <name type="scientific">Hymenoscyphus fraxineus</name>
    <dbReference type="NCBI Taxonomy" id="746836"/>
    <lineage>
        <taxon>Eukaryota</taxon>
        <taxon>Fungi</taxon>
        <taxon>Dikarya</taxon>
        <taxon>Ascomycota</taxon>
        <taxon>Pezizomycotina</taxon>
        <taxon>Leotiomycetes</taxon>
        <taxon>Helotiales</taxon>
        <taxon>Helotiaceae</taxon>
        <taxon>Hymenoscyphus</taxon>
    </lineage>
</organism>
<comment type="similarity">
    <text evidence="5">Belongs to the cytochrome P450 family.</text>
</comment>
<dbReference type="OrthoDB" id="1470350at2759"/>
<gene>
    <name evidence="6" type="ORF">HYFRA_00002262</name>
</gene>
<dbReference type="PRINTS" id="PR00385">
    <property type="entry name" value="P450"/>
</dbReference>
<dbReference type="Gene3D" id="1.10.630.10">
    <property type="entry name" value="Cytochrome P450"/>
    <property type="match status" value="1"/>
</dbReference>
<dbReference type="CDD" id="cd11061">
    <property type="entry name" value="CYP67-like"/>
    <property type="match status" value="1"/>
</dbReference>
<comment type="cofactor">
    <cofactor evidence="1 4">
        <name>heme</name>
        <dbReference type="ChEBI" id="CHEBI:30413"/>
    </cofactor>
</comment>
<dbReference type="PANTHER" id="PTHR24305">
    <property type="entry name" value="CYTOCHROME P450"/>
    <property type="match status" value="1"/>
</dbReference>
<keyword evidence="2 4" id="KW-0479">Metal-binding</keyword>
<evidence type="ECO:0000256" key="3">
    <source>
        <dbReference type="ARBA" id="ARBA00023004"/>
    </source>
</evidence>
<dbReference type="AlphaFoldDB" id="A0A9N9PUX9"/>
<dbReference type="Pfam" id="PF00067">
    <property type="entry name" value="p450"/>
    <property type="match status" value="1"/>
</dbReference>
<evidence type="ECO:0000256" key="2">
    <source>
        <dbReference type="ARBA" id="ARBA00022723"/>
    </source>
</evidence>
<keyword evidence="5" id="KW-0560">Oxidoreductase</keyword>
<dbReference type="EMBL" id="CAJVRL010000103">
    <property type="protein sequence ID" value="CAG8960726.1"/>
    <property type="molecule type" value="Genomic_DNA"/>
</dbReference>
<dbReference type="PRINTS" id="PR00463">
    <property type="entry name" value="EP450I"/>
</dbReference>
<dbReference type="SUPFAM" id="SSF48264">
    <property type="entry name" value="Cytochrome P450"/>
    <property type="match status" value="1"/>
</dbReference>
<dbReference type="InterPro" id="IPR050121">
    <property type="entry name" value="Cytochrome_P450_monoxygenase"/>
</dbReference>
<evidence type="ECO:0000313" key="6">
    <source>
        <dbReference type="EMBL" id="CAG8960726.1"/>
    </source>
</evidence>
<evidence type="ECO:0008006" key="8">
    <source>
        <dbReference type="Google" id="ProtNLM"/>
    </source>
</evidence>
<dbReference type="GO" id="GO:0005506">
    <property type="term" value="F:iron ion binding"/>
    <property type="evidence" value="ECO:0007669"/>
    <property type="project" value="InterPro"/>
</dbReference>
<dbReference type="PROSITE" id="PS00086">
    <property type="entry name" value="CYTOCHROME_P450"/>
    <property type="match status" value="1"/>
</dbReference>
<protein>
    <recommendedName>
        <fullName evidence="8">Cytochrome P450</fullName>
    </recommendedName>
</protein>
<reference evidence="6" key="1">
    <citation type="submission" date="2021-07" db="EMBL/GenBank/DDBJ databases">
        <authorList>
            <person name="Durling M."/>
        </authorList>
    </citation>
    <scope>NUCLEOTIDE SEQUENCE</scope>
</reference>
<evidence type="ECO:0000256" key="1">
    <source>
        <dbReference type="ARBA" id="ARBA00001971"/>
    </source>
</evidence>
<dbReference type="GO" id="GO:0004497">
    <property type="term" value="F:monooxygenase activity"/>
    <property type="evidence" value="ECO:0007669"/>
    <property type="project" value="UniProtKB-KW"/>
</dbReference>
<proteinExistence type="inferred from homology"/>
<feature type="binding site" description="axial binding residue" evidence="4">
    <location>
        <position position="437"/>
    </location>
    <ligand>
        <name>heme</name>
        <dbReference type="ChEBI" id="CHEBI:30413"/>
    </ligand>
    <ligandPart>
        <name>Fe</name>
        <dbReference type="ChEBI" id="CHEBI:18248"/>
    </ligandPart>
</feature>
<keyword evidence="5" id="KW-0503">Monooxygenase</keyword>
<name>A0A9N9PUX9_9HELO</name>
<accession>A0A9N9PUX9</accession>
<dbReference type="InterPro" id="IPR017972">
    <property type="entry name" value="Cyt_P450_CS"/>
</dbReference>
<dbReference type="InterPro" id="IPR036396">
    <property type="entry name" value="Cyt_P450_sf"/>
</dbReference>
<evidence type="ECO:0000256" key="5">
    <source>
        <dbReference type="RuleBase" id="RU000461"/>
    </source>
</evidence>
<sequence length="514" mass="57874">MGETDLHTASAPTAFECCYRILLHPLRSYPGPLIAKITDGYAGWYALSRKLPLITYRDHLKYGSVFRAGPDRLVFNTPTALQEIYNNHRLTKSHVYRLTLQASGVESIFNCVDRDRHRSKRKLIAKVVSDRSVRLFEPTMKAQIQTFLQLLLATSKESSHSPINMTERCKRLGLDIIGLLAFGFPLNTQTEEENRFMIKGIDLGNYRANSFMQLPALKNRFLDPLVHVLTRKARLNYLRVLERMISTRLAMEKDAKVDFYSFIAEQVETGGPDSIRFNELWAEAVFFFPAGGDTTATAMSALFFYLSRSPEAYSKLADEVRHTFADGDAIKGGPQLSGCRYLRACFEEALRLSPPVGGTLWYELAKGEERNGPLVVDGHVIPLGTQLGVNIYSLHHNEAYFPDAFEFRPERWMIDDQEALHRMYTAFDAFSTGPRGCAGKSMAYLEAGMVIAKTLWYFDFEIAPGIMGAAGAGKRGGGVGRERGGEFQLYDGFTSAHDGPNLIFRTRGDYWKDL</sequence>
<evidence type="ECO:0000256" key="4">
    <source>
        <dbReference type="PIRSR" id="PIRSR602401-1"/>
    </source>
</evidence>
<keyword evidence="4 5" id="KW-0349">Heme</keyword>
<dbReference type="GO" id="GO:0020037">
    <property type="term" value="F:heme binding"/>
    <property type="evidence" value="ECO:0007669"/>
    <property type="project" value="InterPro"/>
</dbReference>
<evidence type="ECO:0000313" key="7">
    <source>
        <dbReference type="Proteomes" id="UP000696280"/>
    </source>
</evidence>
<dbReference type="Proteomes" id="UP000696280">
    <property type="component" value="Unassembled WGS sequence"/>
</dbReference>
<dbReference type="InterPro" id="IPR002401">
    <property type="entry name" value="Cyt_P450_E_grp-I"/>
</dbReference>